<name>A0ABU6J375_9BURK</name>
<keyword evidence="2" id="KW-1185">Reference proteome</keyword>
<evidence type="ECO:0000313" key="1">
    <source>
        <dbReference type="EMBL" id="MEC4717762.1"/>
    </source>
</evidence>
<dbReference type="RefSeq" id="WP_326504510.1">
    <property type="nucleotide sequence ID" value="NZ_JAWIIV010000001.1"/>
</dbReference>
<dbReference type="EMBL" id="JAWIIV010000001">
    <property type="protein sequence ID" value="MEC4717762.1"/>
    <property type="molecule type" value="Genomic_DNA"/>
</dbReference>
<proteinExistence type="predicted"/>
<dbReference type="Proteomes" id="UP001352263">
    <property type="component" value="Unassembled WGS sequence"/>
</dbReference>
<gene>
    <name evidence="1" type="ORF">RY831_01240</name>
</gene>
<accession>A0ABU6J375</accession>
<comment type="caution">
    <text evidence="1">The sequence shown here is derived from an EMBL/GenBank/DDBJ whole genome shotgun (WGS) entry which is preliminary data.</text>
</comment>
<sequence>MKMRKRKREIYKRLFIGLQVAALIAELEDMADQLRDALKESDPQFAPAEVEV</sequence>
<evidence type="ECO:0000313" key="2">
    <source>
        <dbReference type="Proteomes" id="UP001352263"/>
    </source>
</evidence>
<protein>
    <submittedName>
        <fullName evidence="1">Uncharacterized protein</fullName>
    </submittedName>
</protein>
<reference evidence="1 2" key="1">
    <citation type="submission" date="2023-10" db="EMBL/GenBank/DDBJ databases">
        <title>Noviherbaspirillum sp. CPCC 100848 genome assembly.</title>
        <authorList>
            <person name="Li X.Y."/>
            <person name="Fang X.M."/>
        </authorList>
    </citation>
    <scope>NUCLEOTIDE SEQUENCE [LARGE SCALE GENOMIC DNA]</scope>
    <source>
        <strain evidence="1 2">CPCC 100848</strain>
    </source>
</reference>
<organism evidence="1 2">
    <name type="scientific">Noviherbaspirillum album</name>
    <dbReference type="NCBI Taxonomy" id="3080276"/>
    <lineage>
        <taxon>Bacteria</taxon>
        <taxon>Pseudomonadati</taxon>
        <taxon>Pseudomonadota</taxon>
        <taxon>Betaproteobacteria</taxon>
        <taxon>Burkholderiales</taxon>
        <taxon>Oxalobacteraceae</taxon>
        <taxon>Noviherbaspirillum</taxon>
    </lineage>
</organism>